<sequence>MHILMIAPEQIPVPGGGSVEICMLAIAKRLARRHRVTIVSRVSGRLPRKSRFGNLTIVRVGTGSHKTYIASVLSYIRGRHYDAIQVDNRPYYMAKVKRLFPHTPVSLFLHSLTFVPRSRSIASSLKSANLIIANSSSLKSNLRGMFPGVAHKIRMVHLGVDASRFKPASGSYRAAGKRRYGLGKSFTVLFAGRVIPRKGVPVLIRAVSKVRRHIPGAKLVVAGSAKPGYLGQLRAQARRYGVPMKYVGRIPHSRIHRLYRMADCFVCPSQKHEAFGLVNVEAMASGVPVVASNIGGIREIVRHARNGYLVNQYRSSDTFAHYIVKIARSRALAKRLGAEGRRTVLRRFSWSSTAARLVSLYRRR</sequence>
<dbReference type="Pfam" id="PF13439">
    <property type="entry name" value="Glyco_transf_4"/>
    <property type="match status" value="1"/>
</dbReference>
<keyword evidence="1" id="KW-0328">Glycosyltransferase</keyword>
<dbReference type="PANTHER" id="PTHR12526:SF510">
    <property type="entry name" value="D-INOSITOL 3-PHOSPHATE GLYCOSYLTRANSFERASE"/>
    <property type="match status" value="1"/>
</dbReference>
<dbReference type="InterPro" id="IPR028098">
    <property type="entry name" value="Glyco_trans_4-like_N"/>
</dbReference>
<dbReference type="Gene3D" id="3.40.50.2000">
    <property type="entry name" value="Glycogen Phosphorylase B"/>
    <property type="match status" value="2"/>
</dbReference>
<evidence type="ECO:0000313" key="5">
    <source>
        <dbReference type="EMBL" id="TVY09498.1"/>
    </source>
</evidence>
<dbReference type="InterPro" id="IPR001296">
    <property type="entry name" value="Glyco_trans_1"/>
</dbReference>
<evidence type="ECO:0000256" key="2">
    <source>
        <dbReference type="ARBA" id="ARBA00022679"/>
    </source>
</evidence>
<dbReference type="RefSeq" id="WP_144847525.1">
    <property type="nucleotide sequence ID" value="NZ_VNJI01000014.1"/>
</dbReference>
<dbReference type="AlphaFoldDB" id="A0A559KBJ2"/>
<organism evidence="5 6">
    <name type="scientific">Paenibacillus cremeus</name>
    <dbReference type="NCBI Taxonomy" id="2163881"/>
    <lineage>
        <taxon>Bacteria</taxon>
        <taxon>Bacillati</taxon>
        <taxon>Bacillota</taxon>
        <taxon>Bacilli</taxon>
        <taxon>Bacillales</taxon>
        <taxon>Paenibacillaceae</taxon>
        <taxon>Paenibacillus</taxon>
    </lineage>
</organism>
<dbReference type="Pfam" id="PF00534">
    <property type="entry name" value="Glycos_transf_1"/>
    <property type="match status" value="1"/>
</dbReference>
<proteinExistence type="predicted"/>
<evidence type="ECO:0000313" key="6">
    <source>
        <dbReference type="Proteomes" id="UP000317036"/>
    </source>
</evidence>
<feature type="domain" description="Glycosyltransferase subfamily 4-like N-terminal" evidence="4">
    <location>
        <begin position="19"/>
        <end position="164"/>
    </location>
</feature>
<keyword evidence="6" id="KW-1185">Reference proteome</keyword>
<dbReference type="PANTHER" id="PTHR12526">
    <property type="entry name" value="GLYCOSYLTRANSFERASE"/>
    <property type="match status" value="1"/>
</dbReference>
<reference evidence="5 6" key="1">
    <citation type="submission" date="2019-07" db="EMBL/GenBank/DDBJ databases">
        <authorList>
            <person name="Kim J."/>
        </authorList>
    </citation>
    <scope>NUCLEOTIDE SEQUENCE [LARGE SCALE GENOMIC DNA]</scope>
    <source>
        <strain evidence="5 6">JC52</strain>
    </source>
</reference>
<feature type="domain" description="Glycosyl transferase family 1" evidence="3">
    <location>
        <begin position="183"/>
        <end position="342"/>
    </location>
</feature>
<comment type="caution">
    <text evidence="5">The sequence shown here is derived from an EMBL/GenBank/DDBJ whole genome shotgun (WGS) entry which is preliminary data.</text>
</comment>
<dbReference type="Proteomes" id="UP000317036">
    <property type="component" value="Unassembled WGS sequence"/>
</dbReference>
<dbReference type="EMBL" id="VNJI01000014">
    <property type="protein sequence ID" value="TVY09498.1"/>
    <property type="molecule type" value="Genomic_DNA"/>
</dbReference>
<name>A0A559KBJ2_9BACL</name>
<dbReference type="SUPFAM" id="SSF53756">
    <property type="entry name" value="UDP-Glycosyltransferase/glycogen phosphorylase"/>
    <property type="match status" value="1"/>
</dbReference>
<keyword evidence="2 5" id="KW-0808">Transferase</keyword>
<dbReference type="OrthoDB" id="139410at2"/>
<evidence type="ECO:0000259" key="3">
    <source>
        <dbReference type="Pfam" id="PF00534"/>
    </source>
</evidence>
<dbReference type="GO" id="GO:0016757">
    <property type="term" value="F:glycosyltransferase activity"/>
    <property type="evidence" value="ECO:0007669"/>
    <property type="project" value="UniProtKB-KW"/>
</dbReference>
<protein>
    <submittedName>
        <fullName evidence="5">Glycosyltransferase family 4 protein</fullName>
    </submittedName>
</protein>
<evidence type="ECO:0000256" key="1">
    <source>
        <dbReference type="ARBA" id="ARBA00022676"/>
    </source>
</evidence>
<dbReference type="CDD" id="cd03801">
    <property type="entry name" value="GT4_PimA-like"/>
    <property type="match status" value="1"/>
</dbReference>
<gene>
    <name evidence="5" type="ORF">FPZ49_13755</name>
</gene>
<evidence type="ECO:0000259" key="4">
    <source>
        <dbReference type="Pfam" id="PF13439"/>
    </source>
</evidence>
<accession>A0A559KBJ2</accession>